<evidence type="ECO:0000313" key="4">
    <source>
        <dbReference type="Proteomes" id="UP001430356"/>
    </source>
</evidence>
<protein>
    <recommendedName>
        <fullName evidence="5">Membrane-associated protein</fullName>
    </recommendedName>
</protein>
<name>A0AAW0FC74_9TRYP</name>
<keyword evidence="2" id="KW-0812">Transmembrane</keyword>
<feature type="transmembrane region" description="Helical" evidence="2">
    <location>
        <begin position="15"/>
        <end position="35"/>
    </location>
</feature>
<comment type="caution">
    <text evidence="3">The sequence shown here is derived from an EMBL/GenBank/DDBJ whole genome shotgun (WGS) entry which is preliminary data.</text>
</comment>
<gene>
    <name evidence="3" type="ORF">NESM_000262300</name>
</gene>
<feature type="region of interest" description="Disordered" evidence="1">
    <location>
        <begin position="80"/>
        <end position="110"/>
    </location>
</feature>
<dbReference type="EMBL" id="JAECZO010000022">
    <property type="protein sequence ID" value="KAK7201944.1"/>
    <property type="molecule type" value="Genomic_DNA"/>
</dbReference>
<sequence length="155" mass="16846">MTFASLTLYTVEDPVLVHAVLLIVVPLSVLVVLLIRKNEADTRRRLTTRRRSSSSSLLSPAAADTDLLRLLPTWQRAFLPRQQQGSKSPFSSEQSTPGVSASDSSSSVGGSAFDASLSTSSAATCAWLWQQERSRRVIEGSSAPNTAMPWCMTFE</sequence>
<evidence type="ECO:0000313" key="3">
    <source>
        <dbReference type="EMBL" id="KAK7201944.1"/>
    </source>
</evidence>
<dbReference type="AlphaFoldDB" id="A0AAW0FC74"/>
<evidence type="ECO:0008006" key="5">
    <source>
        <dbReference type="Google" id="ProtNLM"/>
    </source>
</evidence>
<keyword evidence="2" id="KW-1133">Transmembrane helix</keyword>
<keyword evidence="2" id="KW-0472">Membrane</keyword>
<evidence type="ECO:0000256" key="1">
    <source>
        <dbReference type="SAM" id="MobiDB-lite"/>
    </source>
</evidence>
<evidence type="ECO:0000256" key="2">
    <source>
        <dbReference type="SAM" id="Phobius"/>
    </source>
</evidence>
<keyword evidence="4" id="KW-1185">Reference proteome</keyword>
<reference evidence="3 4" key="1">
    <citation type="journal article" date="2021" name="MBio">
        <title>A New Model Trypanosomatid, Novymonas esmeraldas: Genomic Perception of Its 'Candidatus Pandoraea novymonadis' Endosymbiont.</title>
        <authorList>
            <person name="Zakharova A."/>
            <person name="Saura A."/>
            <person name="Butenko A."/>
            <person name="Podesvova L."/>
            <person name="Warmusova S."/>
            <person name="Kostygov A.Y."/>
            <person name="Nenarokova A."/>
            <person name="Lukes J."/>
            <person name="Opperdoes F.R."/>
            <person name="Yurchenko V."/>
        </authorList>
    </citation>
    <scope>NUCLEOTIDE SEQUENCE [LARGE SCALE GENOMIC DNA]</scope>
    <source>
        <strain evidence="3 4">E262AT.01</strain>
    </source>
</reference>
<accession>A0AAW0FC74</accession>
<organism evidence="3 4">
    <name type="scientific">Novymonas esmeraldas</name>
    <dbReference type="NCBI Taxonomy" id="1808958"/>
    <lineage>
        <taxon>Eukaryota</taxon>
        <taxon>Discoba</taxon>
        <taxon>Euglenozoa</taxon>
        <taxon>Kinetoplastea</taxon>
        <taxon>Metakinetoplastina</taxon>
        <taxon>Trypanosomatida</taxon>
        <taxon>Trypanosomatidae</taxon>
        <taxon>Novymonas</taxon>
    </lineage>
</organism>
<proteinExistence type="predicted"/>
<feature type="compositionally biased region" description="Polar residues" evidence="1">
    <location>
        <begin position="81"/>
        <end position="97"/>
    </location>
</feature>
<dbReference type="Proteomes" id="UP001430356">
    <property type="component" value="Unassembled WGS sequence"/>
</dbReference>
<feature type="compositionally biased region" description="Low complexity" evidence="1">
    <location>
        <begin position="98"/>
        <end position="110"/>
    </location>
</feature>